<dbReference type="GO" id="GO:0034455">
    <property type="term" value="C:t-UTP complex"/>
    <property type="evidence" value="ECO:0007669"/>
    <property type="project" value="TreeGrafter"/>
</dbReference>
<comment type="function">
    <text evidence="1">Involved in nucleolar processing of pre-18S ribosomal RNA.</text>
</comment>
<dbReference type="GO" id="GO:0000462">
    <property type="term" value="P:maturation of SSU-rRNA from tricistronic rRNA transcript (SSU-rRNA, 5.8S rRNA, LSU-rRNA)"/>
    <property type="evidence" value="ECO:0007669"/>
    <property type="project" value="TreeGrafter"/>
</dbReference>
<organism evidence="3 4">
    <name type="scientific">Mesocestoides corti</name>
    <name type="common">Flatworm</name>
    <dbReference type="NCBI Taxonomy" id="53468"/>
    <lineage>
        <taxon>Eukaryota</taxon>
        <taxon>Metazoa</taxon>
        <taxon>Spiralia</taxon>
        <taxon>Lophotrochozoa</taxon>
        <taxon>Platyhelminthes</taxon>
        <taxon>Cestoda</taxon>
        <taxon>Eucestoda</taxon>
        <taxon>Cyclophyllidea</taxon>
        <taxon>Mesocestoididae</taxon>
        <taxon>Mesocestoides</taxon>
    </lineage>
</organism>
<keyword evidence="1" id="KW-0698">rRNA processing</keyword>
<evidence type="ECO:0000256" key="1">
    <source>
        <dbReference type="RuleBase" id="RU367065"/>
    </source>
</evidence>
<comment type="subcellular location">
    <subcellularLocation>
        <location evidence="1">Nucleus</location>
        <location evidence="1">Nucleolus</location>
    </subcellularLocation>
</comment>
<dbReference type="GO" id="GO:0030686">
    <property type="term" value="C:90S preribosome"/>
    <property type="evidence" value="ECO:0007669"/>
    <property type="project" value="TreeGrafter"/>
</dbReference>
<dbReference type="OrthoDB" id="31183at2759"/>
<keyword evidence="1" id="KW-0539">Nucleus</keyword>
<dbReference type="STRING" id="53468.A0A158QUY4"/>
<evidence type="ECO:0000313" key="4">
    <source>
        <dbReference type="Proteomes" id="UP000267029"/>
    </source>
</evidence>
<reference evidence="3 4" key="1">
    <citation type="submission" date="2018-10" db="EMBL/GenBank/DDBJ databases">
        <authorList>
            <consortium name="Pathogen Informatics"/>
        </authorList>
    </citation>
    <scope>NUCLEOTIDE SEQUENCE [LARGE SCALE GENOMIC DNA]</scope>
</reference>
<proteinExistence type="inferred from homology"/>
<protein>
    <recommendedName>
        <fullName evidence="1">HEAT repeat-containing protein 1</fullName>
    </recommendedName>
</protein>
<comment type="similarity">
    <text evidence="1">Belongs to the HEATR1/UTP10 family.</text>
</comment>
<name>A0A158QUY4_MESCO</name>
<accession>A0A158QUY4</accession>
<evidence type="ECO:0000256" key="2">
    <source>
        <dbReference type="SAM" id="MobiDB-lite"/>
    </source>
</evidence>
<dbReference type="EMBL" id="UXSR01005308">
    <property type="protein sequence ID" value="VDD80919.1"/>
    <property type="molecule type" value="Genomic_DNA"/>
</dbReference>
<evidence type="ECO:0000313" key="3">
    <source>
        <dbReference type="EMBL" id="VDD80919.1"/>
    </source>
</evidence>
<feature type="region of interest" description="Disordered" evidence="2">
    <location>
        <begin position="865"/>
        <end position="890"/>
    </location>
</feature>
<sequence length="2130" mass="233761">MHDRDVKLPGAERRSDYYRRYGNPNYGGAVGLLSRSYRRQAKMTALTTDVRCVYSKDPRKSVACDDLHSVALDFAQRDIIASDGEESHSQQRLLPSGRRREAAGSKAFKNLCELDQELKRFEKTLFATGTVKLEMCNLLPIHKAKIDKEITSFLFMVNIHVRSAEVAWVLEWLVYKFQVHLNYVDEFMMLLLPHYGTGLFAKGIQLLDFRCTLSHWLWLKPFADKGVPLSRQDFLKACCSQPSLVPFIGTCISTYAMSAASLATVRFSLTLKLNSDLVLDWINCLLENCRRGAEWENIQVVNVLMRKQDILILPDSLAVLYEKLLNSLSSFDRALLEKEENKVLDRVDSNSALSNIHEQSERVAQVTLVLESNSPDEDISLNVSATAGSEQKQRRKLTVKRILKMTFEDLFSGTMGLRRSFERTHAALGTNGFCVMQKFKKDCCCPSPVGGTDNSWLSDFLVEIVLRFTRTESVEYEVNEGDAIETLKLHQAKAALQMVSYSLDNIPLTGSHTGKSTQMRVRSSHSLKVSQLLSALDEAFPCLLTALIHPLGDIRVEACGLIQRYIEIFGSVSPLSDYCCVNGFLSDLESSGCAFPDSFKQLLQGDTLSALVQTSTHFVQAIFRSLCSQPLKENNLSQACWFAVTRLFHTDLIPSLINLCPRTQTDMGGTPLIAGWRALLQIIRCPQLINNQAARKVFLDKLDSSTLQILALLPAPVSKGSESLGVSFFEGELLDSILDFAGLPATPTSTSGISLTDLLSRLLLTAEHYAYCLAKLDPIRLRDSSQSLLKRVTSAGRNVRRSERLGAEIASSCERSRLRALSVVLTALAADSRRLQTISAKTSIPQWSGSEPGTPLLSAVSRLKSGARQRRSSINQGKKGASESTLKRPDKDTEVECKDIVFPLNSHLLACISAETRFQHDAMVQSRLGGRKRTISTNSSIFLSDDSSEDEDEGVQDVDMKPLCLSDAEDETCQELTVSETASLREQNLMCAFEIIGALTRVFAEGNILAKREGRTRISQPSPLMPTASVDAAMDSVFQCLSVFKETASIQRQVMMCLIEMASLFPVVLCRNLVTLVQWAGGGCGRGQSLFLQLDNVHNLSLLGRLVSVAVPALVQASKNRADAALRVLTIFVRGFPDLPPNLPRRSLALYTGLLRGLSQVVTPTPVPVSLDPETSSSGGRRITKLTALQSWLWAATVIFLATEWPSKETEDLIHPLLVDLFNQFDVSTQMASWSQCLEFFLHLLTSPDSVSQVDTPVRRSKRVHSDASTPTASPFQRKIMPGSPAIDYSLLIQHLHSSNFTSVEPPPTSIGSRKRPYENGSETVFSHFWPLFSETASLLCSLLESSGHRRRRQEALDTDAASLVHEAFGNIVKLVVQLLLACSSAFEKHEDDAVSRQNASSHLQSVLLKMNTIMPNHIFLESVAHLMSRQEVGLTRKALELLLAKLDSLTVNCTPTTILLTSGHQALKPLPRMEEALEQGLTDLLSQLSCSLTNSPLLFSGDRSQAKLIHLQLSCLRKLAQLLCALHPDEMLHLLDDFVSSGSSRWWPSTSSAAASGKATRLANSAAEARSLACLFAFECLARLPPSRIAIHTGVPAASRVRAQRVLRFALDHCATACHLADRPIGASEDIIVGEVHSREQHLQAGLTLLLGSFEFCTRRAEGKNMHTESLLLRLKEEEFPSKLPTNTSFISNSTLDVSLLAFLFRSSHLDLAAATHAKVDRSASVLKQNAHFIRRLRSKFISLPDSLNLLTLSYDILRNASPQFDSCLISGGLEFISLHADSSRSVAAVSDVDIDSASPGEGLPNSVETAYASNPLLIWRILRMTLELRSASSPTQADLNDLSRFACLAASSLLAVMSRDYRLQLIGECLRWTVEGKPGVSDVVTRLEVLFIVLEKLSARIPAECFVSLVKNANLIGLFISCLSLLAGERTSQNIRKLAASLEMPHLVECFSNGTIPVSCATSCLRAVLSVTAAWLRAETKLSACLDTAGTDSVLALPLAILQPLNVPSLGITEVDLVPCVAAFLAAVGGDEALLRPFGSTLCGFVTRGSHWRCRLAALRLLKQTFDTLMEIDGKEGVVGGGDLGLAACLVSDTLVALSEALEDERPEIEAAANRLFADLEAAGVTAQ</sequence>
<gene>
    <name evidence="3" type="ORF">MCOS_LOCUS6922</name>
</gene>
<feature type="region of interest" description="Disordered" evidence="2">
    <location>
        <begin position="1257"/>
        <end position="1276"/>
    </location>
</feature>
<keyword evidence="1" id="KW-0690">Ribosome biogenesis</keyword>
<dbReference type="GO" id="GO:0030515">
    <property type="term" value="F:snoRNA binding"/>
    <property type="evidence" value="ECO:0007669"/>
    <property type="project" value="TreeGrafter"/>
</dbReference>
<dbReference type="PANTHER" id="PTHR13457:SF1">
    <property type="entry name" value="HEAT REPEAT-CONTAINING PROTEIN 1"/>
    <property type="match status" value="1"/>
</dbReference>
<keyword evidence="4" id="KW-1185">Reference proteome</keyword>
<dbReference type="GO" id="GO:0045943">
    <property type="term" value="P:positive regulation of transcription by RNA polymerase I"/>
    <property type="evidence" value="ECO:0007669"/>
    <property type="project" value="TreeGrafter"/>
</dbReference>
<dbReference type="InterPro" id="IPR040191">
    <property type="entry name" value="UTP10"/>
</dbReference>
<dbReference type="Proteomes" id="UP000267029">
    <property type="component" value="Unassembled WGS sequence"/>
</dbReference>
<keyword evidence="1" id="KW-0687">Ribonucleoprotein</keyword>
<dbReference type="PANTHER" id="PTHR13457">
    <property type="entry name" value="BAP28"/>
    <property type="match status" value="1"/>
</dbReference>
<dbReference type="GO" id="GO:0032040">
    <property type="term" value="C:small-subunit processome"/>
    <property type="evidence" value="ECO:0007669"/>
    <property type="project" value="TreeGrafter"/>
</dbReference>